<dbReference type="EMBL" id="HG739086">
    <property type="protein sequence ID" value="CDO97794.1"/>
    <property type="molecule type" value="Genomic_DNA"/>
</dbReference>
<dbReference type="PANTHER" id="PTHR31471:SF3">
    <property type="entry name" value="OS11G0616300 PROTEIN"/>
    <property type="match status" value="1"/>
</dbReference>
<dbReference type="Proteomes" id="UP000295252">
    <property type="component" value="Chromosome VI"/>
</dbReference>
<gene>
    <name evidence="5" type="ORF">GSCOC_T00021699001</name>
</gene>
<dbReference type="STRING" id="49390.A0A068TPD4"/>
<organism evidence="5 6">
    <name type="scientific">Coffea canephora</name>
    <name type="common">Robusta coffee</name>
    <dbReference type="NCBI Taxonomy" id="49390"/>
    <lineage>
        <taxon>Eukaryota</taxon>
        <taxon>Viridiplantae</taxon>
        <taxon>Streptophyta</taxon>
        <taxon>Embryophyta</taxon>
        <taxon>Tracheophyta</taxon>
        <taxon>Spermatophyta</taxon>
        <taxon>Magnoliopsida</taxon>
        <taxon>eudicotyledons</taxon>
        <taxon>Gunneridae</taxon>
        <taxon>Pentapetalae</taxon>
        <taxon>asterids</taxon>
        <taxon>lamiids</taxon>
        <taxon>Gentianales</taxon>
        <taxon>Rubiaceae</taxon>
        <taxon>Ixoroideae</taxon>
        <taxon>Gardenieae complex</taxon>
        <taxon>Bertiereae - Coffeeae clade</taxon>
        <taxon>Coffeeae</taxon>
        <taxon>Coffea</taxon>
    </lineage>
</organism>
<dbReference type="OMA" id="HSSCGCF"/>
<protein>
    <recommendedName>
        <fullName evidence="4">Remorin C-terminal domain-containing protein</fullName>
    </recommendedName>
</protein>
<accession>A0A068TPD4</accession>
<keyword evidence="6" id="KW-1185">Reference proteome</keyword>
<evidence type="ECO:0000313" key="6">
    <source>
        <dbReference type="Proteomes" id="UP000295252"/>
    </source>
</evidence>
<evidence type="ECO:0000313" key="5">
    <source>
        <dbReference type="EMBL" id="CDO97794.1"/>
    </source>
</evidence>
<feature type="compositionally biased region" description="Polar residues" evidence="3">
    <location>
        <begin position="290"/>
        <end position="309"/>
    </location>
</feature>
<name>A0A068TPD4_COFCA</name>
<dbReference type="OrthoDB" id="431557at2759"/>
<dbReference type="Gramene" id="CDO97794">
    <property type="protein sequence ID" value="CDO97794"/>
    <property type="gene ID" value="GSCOC_T00021699001"/>
</dbReference>
<dbReference type="FunCoup" id="A0A068TPD4">
    <property type="interactions" value="105"/>
</dbReference>
<dbReference type="InParanoid" id="A0A068TPD4"/>
<dbReference type="InterPro" id="IPR005516">
    <property type="entry name" value="Remorin_C"/>
</dbReference>
<dbReference type="PhylomeDB" id="A0A068TPD4"/>
<reference evidence="6" key="1">
    <citation type="journal article" date="2014" name="Science">
        <title>The coffee genome provides insight into the convergent evolution of caffeine biosynthesis.</title>
        <authorList>
            <person name="Denoeud F."/>
            <person name="Carretero-Paulet L."/>
            <person name="Dereeper A."/>
            <person name="Droc G."/>
            <person name="Guyot R."/>
            <person name="Pietrella M."/>
            <person name="Zheng C."/>
            <person name="Alberti A."/>
            <person name="Anthony F."/>
            <person name="Aprea G."/>
            <person name="Aury J.M."/>
            <person name="Bento P."/>
            <person name="Bernard M."/>
            <person name="Bocs S."/>
            <person name="Campa C."/>
            <person name="Cenci A."/>
            <person name="Combes M.C."/>
            <person name="Crouzillat D."/>
            <person name="Da Silva C."/>
            <person name="Daddiego L."/>
            <person name="De Bellis F."/>
            <person name="Dussert S."/>
            <person name="Garsmeur O."/>
            <person name="Gayraud T."/>
            <person name="Guignon V."/>
            <person name="Jahn K."/>
            <person name="Jamilloux V."/>
            <person name="Joet T."/>
            <person name="Labadie K."/>
            <person name="Lan T."/>
            <person name="Leclercq J."/>
            <person name="Lepelley M."/>
            <person name="Leroy T."/>
            <person name="Li L.T."/>
            <person name="Librado P."/>
            <person name="Lopez L."/>
            <person name="Munoz A."/>
            <person name="Noel B."/>
            <person name="Pallavicini A."/>
            <person name="Perrotta G."/>
            <person name="Poncet V."/>
            <person name="Pot D."/>
            <person name="Priyono X."/>
            <person name="Rigoreau M."/>
            <person name="Rouard M."/>
            <person name="Rozas J."/>
            <person name="Tranchant-Dubreuil C."/>
            <person name="VanBuren R."/>
            <person name="Zhang Q."/>
            <person name="Andrade A.C."/>
            <person name="Argout X."/>
            <person name="Bertrand B."/>
            <person name="de Kochko A."/>
            <person name="Graziosi G."/>
            <person name="Henry R.J."/>
            <person name="Jayarama X."/>
            <person name="Ming R."/>
            <person name="Nagai C."/>
            <person name="Rounsley S."/>
            <person name="Sankoff D."/>
            <person name="Giuliano G."/>
            <person name="Albert V.A."/>
            <person name="Wincker P."/>
            <person name="Lashermes P."/>
        </authorList>
    </citation>
    <scope>NUCLEOTIDE SEQUENCE [LARGE SCALE GENOMIC DNA]</scope>
    <source>
        <strain evidence="6">cv. DH200-94</strain>
    </source>
</reference>
<dbReference type="Pfam" id="PF03763">
    <property type="entry name" value="Remorin_C"/>
    <property type="match status" value="1"/>
</dbReference>
<keyword evidence="2" id="KW-0175">Coiled coil</keyword>
<sequence>MDLKGPKYYEDPPVFPAQQEATLVEGNNFFYSTGTENPFLDHAIHEPLCRLNLKETSDFVKSFPMSSNGAESRGFLDVPAQKRRDLGLSSFSKRNNADAPPTPGRPIFSFSVGNLSRKSFPSKWEDAEKWLISGSSCHDSPAHYHGSRPPLHQFCSSKMSKHCSNEFKPQQAQPEPELFAEKSRVIIDEKVSTVVTTAGLQGLLPPFGHHNSSAGAFSEGSASAAAADVLLKDKFTNEADPIFPSFKCSEPMKEGFLFGSAAGKSTKDAATEAVKNEVKHRDIGTEMTPLGSSTTSRCHTPFKSTSPVRHNTPADRSGPLVLSNSSSTTTIDITQLQECHLAKLQFGTAPFDSVTSNWSSREEEEEEISKSLRHFDLTNDCRKSLSESKAYAWEEEEKTKCCIRYQREEAKIQAWVNLQRAKAEAQSRKLEMKVEKMRSNLEEKLMKKMAIVHRKAEEWRTASRLQHSEQIQNANEQARKITNRQTSYITRNNSCGCFPCNNHHI</sequence>
<evidence type="ECO:0000256" key="2">
    <source>
        <dbReference type="SAM" id="Coils"/>
    </source>
</evidence>
<comment type="similarity">
    <text evidence="1">Belongs to the remorin family.</text>
</comment>
<feature type="coiled-coil region" evidence="2">
    <location>
        <begin position="420"/>
        <end position="484"/>
    </location>
</feature>
<feature type="region of interest" description="Disordered" evidence="3">
    <location>
        <begin position="285"/>
        <end position="323"/>
    </location>
</feature>
<evidence type="ECO:0000256" key="1">
    <source>
        <dbReference type="ARBA" id="ARBA00005711"/>
    </source>
</evidence>
<evidence type="ECO:0000259" key="4">
    <source>
        <dbReference type="Pfam" id="PF03763"/>
    </source>
</evidence>
<feature type="domain" description="Remorin C-terminal" evidence="4">
    <location>
        <begin position="386"/>
        <end position="485"/>
    </location>
</feature>
<dbReference type="AlphaFoldDB" id="A0A068TPD4"/>
<evidence type="ECO:0000256" key="3">
    <source>
        <dbReference type="SAM" id="MobiDB-lite"/>
    </source>
</evidence>
<proteinExistence type="inferred from homology"/>
<dbReference type="PANTHER" id="PTHR31471">
    <property type="entry name" value="OS02G0116800 PROTEIN"/>
    <property type="match status" value="1"/>
</dbReference>